<dbReference type="Proteomes" id="UP000050911">
    <property type="component" value="Unassembled WGS sequence"/>
</dbReference>
<comment type="caution">
    <text evidence="1">The sequence shown here is derived from an EMBL/GenBank/DDBJ whole genome shotgun (WGS) entry which is preliminary data.</text>
</comment>
<dbReference type="AlphaFoldDB" id="A0A0R1HNN8"/>
<dbReference type="EMBL" id="AZCX01000004">
    <property type="protein sequence ID" value="KRK48140.1"/>
    <property type="molecule type" value="Genomic_DNA"/>
</dbReference>
<proteinExistence type="predicted"/>
<dbReference type="InterPro" id="IPR013324">
    <property type="entry name" value="RNA_pol_sigma_r3/r4-like"/>
</dbReference>
<organism evidence="1 2">
    <name type="scientific">Secundilactobacillus kimchicus JCM 15530</name>
    <dbReference type="NCBI Taxonomy" id="1302272"/>
    <lineage>
        <taxon>Bacteria</taxon>
        <taxon>Bacillati</taxon>
        <taxon>Bacillota</taxon>
        <taxon>Bacilli</taxon>
        <taxon>Lactobacillales</taxon>
        <taxon>Lactobacillaceae</taxon>
        <taxon>Secundilactobacillus</taxon>
    </lineage>
</organism>
<gene>
    <name evidence="1" type="ORF">FC96_GL001872</name>
</gene>
<protein>
    <submittedName>
        <fullName evidence="1">Uncharacterized protein</fullName>
    </submittedName>
</protein>
<keyword evidence="2" id="KW-1185">Reference proteome</keyword>
<reference evidence="1 2" key="1">
    <citation type="journal article" date="2015" name="Genome Announc.">
        <title>Expanding the biotechnology potential of lactobacilli through comparative genomics of 213 strains and associated genera.</title>
        <authorList>
            <person name="Sun Z."/>
            <person name="Harris H.M."/>
            <person name="McCann A."/>
            <person name="Guo C."/>
            <person name="Argimon S."/>
            <person name="Zhang W."/>
            <person name="Yang X."/>
            <person name="Jeffery I.B."/>
            <person name="Cooney J.C."/>
            <person name="Kagawa T.F."/>
            <person name="Liu W."/>
            <person name="Song Y."/>
            <person name="Salvetti E."/>
            <person name="Wrobel A."/>
            <person name="Rasinkangas P."/>
            <person name="Parkhill J."/>
            <person name="Rea M.C."/>
            <person name="O'Sullivan O."/>
            <person name="Ritari J."/>
            <person name="Douillard F.P."/>
            <person name="Paul Ross R."/>
            <person name="Yang R."/>
            <person name="Briner A.E."/>
            <person name="Felis G.E."/>
            <person name="de Vos W.M."/>
            <person name="Barrangou R."/>
            <person name="Klaenhammer T.R."/>
            <person name="Caufield P.W."/>
            <person name="Cui Y."/>
            <person name="Zhang H."/>
            <person name="O'Toole P.W."/>
        </authorList>
    </citation>
    <scope>NUCLEOTIDE SEQUENCE [LARGE SCALE GENOMIC DNA]</scope>
    <source>
        <strain evidence="1 2">JCM 15530</strain>
    </source>
</reference>
<name>A0A0R1HNN8_9LACO</name>
<evidence type="ECO:0000313" key="2">
    <source>
        <dbReference type="Proteomes" id="UP000050911"/>
    </source>
</evidence>
<dbReference type="SUPFAM" id="SSF88659">
    <property type="entry name" value="Sigma3 and sigma4 domains of RNA polymerase sigma factors"/>
    <property type="match status" value="1"/>
</dbReference>
<evidence type="ECO:0000313" key="1">
    <source>
        <dbReference type="EMBL" id="KRK48140.1"/>
    </source>
</evidence>
<dbReference type="PATRIC" id="fig|1302272.5.peg.1901"/>
<sequence>MVLLDQKLMQQFNTLLKWYRDHGYLLEADSEQGDLFRLVDTILRKAFQCLPNQLQPIFVDYYVQHLNNIDLFDQLAISRSQFYTRKQAGIEMLVEIVGQAKLSELSRKISAGEVVNG</sequence>
<accession>A0A0R1HNN8</accession>